<proteinExistence type="predicted"/>
<evidence type="ECO:0000313" key="1">
    <source>
        <dbReference type="EMBL" id="TGY98279.1"/>
    </source>
</evidence>
<protein>
    <submittedName>
        <fullName evidence="1">4Fe-4S dicluster domain-containing protein</fullName>
    </submittedName>
</protein>
<name>A0AC61S2R3_9FIRM</name>
<accession>A0AC61S2R3</accession>
<dbReference type="EMBL" id="SRYA01000001">
    <property type="protein sequence ID" value="TGY98279.1"/>
    <property type="molecule type" value="Genomic_DNA"/>
</dbReference>
<evidence type="ECO:0000313" key="2">
    <source>
        <dbReference type="Proteomes" id="UP000304953"/>
    </source>
</evidence>
<keyword evidence="2" id="KW-1185">Reference proteome</keyword>
<sequence length="191" mass="20975">MSMLDKINNLKDTQCIVDTICKLVSENECAGCGKCVFGYEGVTQLQLMLGDIAEKKGKSTDLAQMQELCQMMKSQSLCETGEEIGAAVLAAIDSYREDFEDHIGRRGCRAGVCRKFMTYHILAEKCIGCGECIDACEEDAVLGKAKFVHVIDQKECIQCGACMEACEEDAVVRAGTIKPKCPKRPIPCKRK</sequence>
<reference evidence="1" key="1">
    <citation type="submission" date="2019-04" db="EMBL/GenBank/DDBJ databases">
        <title>Microbes associate with the intestines of laboratory mice.</title>
        <authorList>
            <person name="Navarre W."/>
            <person name="Wong E."/>
            <person name="Huang K."/>
            <person name="Tropini C."/>
            <person name="Ng K."/>
            <person name="Yu B."/>
        </authorList>
    </citation>
    <scope>NUCLEOTIDE SEQUENCE</scope>
    <source>
        <strain evidence="1">NM01_1-7b</strain>
    </source>
</reference>
<dbReference type="Proteomes" id="UP000304953">
    <property type="component" value="Unassembled WGS sequence"/>
</dbReference>
<comment type="caution">
    <text evidence="1">The sequence shown here is derived from an EMBL/GenBank/DDBJ whole genome shotgun (WGS) entry which is preliminary data.</text>
</comment>
<organism evidence="1 2">
    <name type="scientific">Petralouisia muris</name>
    <dbReference type="NCBI Taxonomy" id="3032872"/>
    <lineage>
        <taxon>Bacteria</taxon>
        <taxon>Bacillati</taxon>
        <taxon>Bacillota</taxon>
        <taxon>Clostridia</taxon>
        <taxon>Lachnospirales</taxon>
        <taxon>Lachnospiraceae</taxon>
        <taxon>Petralouisia</taxon>
    </lineage>
</organism>
<gene>
    <name evidence="1" type="ORF">E5329_00415</name>
</gene>